<dbReference type="Gene3D" id="2.40.170.20">
    <property type="entry name" value="TonB-dependent receptor, beta-barrel domain"/>
    <property type="match status" value="1"/>
</dbReference>
<keyword evidence="22" id="KW-1185">Reference proteome</keyword>
<dbReference type="GO" id="GO:0038023">
    <property type="term" value="F:signaling receptor activity"/>
    <property type="evidence" value="ECO:0007669"/>
    <property type="project" value="InterPro"/>
</dbReference>
<keyword evidence="9" id="KW-0406">Ion transport</keyword>
<evidence type="ECO:0000256" key="8">
    <source>
        <dbReference type="ARBA" id="ARBA00023004"/>
    </source>
</evidence>
<evidence type="ECO:0000313" key="22">
    <source>
        <dbReference type="Proteomes" id="UP000462621"/>
    </source>
</evidence>
<evidence type="ECO:0000256" key="17">
    <source>
        <dbReference type="SAM" id="MobiDB-lite"/>
    </source>
</evidence>
<dbReference type="GO" id="GO:0015891">
    <property type="term" value="P:siderophore transport"/>
    <property type="evidence" value="ECO:0007669"/>
    <property type="project" value="InterPro"/>
</dbReference>
<keyword evidence="4 14" id="KW-1134">Transmembrane beta strand</keyword>
<evidence type="ECO:0000256" key="11">
    <source>
        <dbReference type="ARBA" id="ARBA00023136"/>
    </source>
</evidence>
<evidence type="ECO:0000256" key="9">
    <source>
        <dbReference type="ARBA" id="ARBA00023065"/>
    </source>
</evidence>
<evidence type="ECO:0000259" key="20">
    <source>
        <dbReference type="Pfam" id="PF07715"/>
    </source>
</evidence>
<keyword evidence="13 14" id="KW-0998">Cell outer membrane</keyword>
<evidence type="ECO:0000259" key="19">
    <source>
        <dbReference type="Pfam" id="PF00593"/>
    </source>
</evidence>
<dbReference type="PANTHER" id="PTHR32552">
    <property type="entry name" value="FERRICHROME IRON RECEPTOR-RELATED"/>
    <property type="match status" value="1"/>
</dbReference>
<evidence type="ECO:0000256" key="7">
    <source>
        <dbReference type="ARBA" id="ARBA00022729"/>
    </source>
</evidence>
<dbReference type="Pfam" id="PF00593">
    <property type="entry name" value="TonB_dep_Rec_b-barrel"/>
    <property type="match status" value="1"/>
</dbReference>
<dbReference type="Gene3D" id="2.170.130.10">
    <property type="entry name" value="TonB-dependent receptor, plug domain"/>
    <property type="match status" value="1"/>
</dbReference>
<evidence type="ECO:0000313" key="21">
    <source>
        <dbReference type="EMBL" id="MZI95208.1"/>
    </source>
</evidence>
<evidence type="ECO:0000256" key="12">
    <source>
        <dbReference type="ARBA" id="ARBA00023170"/>
    </source>
</evidence>
<evidence type="ECO:0000256" key="3">
    <source>
        <dbReference type="ARBA" id="ARBA00022448"/>
    </source>
</evidence>
<dbReference type="InterPro" id="IPR039426">
    <property type="entry name" value="TonB-dep_rcpt-like"/>
</dbReference>
<dbReference type="InterPro" id="IPR010105">
    <property type="entry name" value="TonB_sidphr_rcpt"/>
</dbReference>
<dbReference type="GO" id="GO:0015344">
    <property type="term" value="F:siderophore uptake transmembrane transporter activity"/>
    <property type="evidence" value="ECO:0007669"/>
    <property type="project" value="TreeGrafter"/>
</dbReference>
<gene>
    <name evidence="21" type="ORF">F9817_18675</name>
</gene>
<feature type="domain" description="TonB-dependent receptor-like beta-barrel" evidence="19">
    <location>
        <begin position="255"/>
        <end position="695"/>
    </location>
</feature>
<dbReference type="PROSITE" id="PS52016">
    <property type="entry name" value="TONB_DEPENDENT_REC_3"/>
    <property type="match status" value="1"/>
</dbReference>
<dbReference type="AlphaFoldDB" id="A0A7X4LNH5"/>
<evidence type="ECO:0000256" key="1">
    <source>
        <dbReference type="ARBA" id="ARBA00004571"/>
    </source>
</evidence>
<dbReference type="InterPro" id="IPR036942">
    <property type="entry name" value="Beta-barrel_TonB_sf"/>
</dbReference>
<keyword evidence="3 14" id="KW-0813">Transport</keyword>
<keyword evidence="12 21" id="KW-0675">Receptor</keyword>
<keyword evidence="6 14" id="KW-0812">Transmembrane</keyword>
<dbReference type="InterPro" id="IPR012910">
    <property type="entry name" value="Plug_dom"/>
</dbReference>
<evidence type="ECO:0000256" key="16">
    <source>
        <dbReference type="RuleBase" id="RU003357"/>
    </source>
</evidence>
<dbReference type="PROSITE" id="PS01156">
    <property type="entry name" value="TONB_DEPENDENT_REC_2"/>
    <property type="match status" value="1"/>
</dbReference>
<feature type="signal peptide" evidence="18">
    <location>
        <begin position="1"/>
        <end position="27"/>
    </location>
</feature>
<dbReference type="PANTHER" id="PTHR32552:SF82">
    <property type="entry name" value="FCUA PROTEIN"/>
    <property type="match status" value="1"/>
</dbReference>
<dbReference type="RefSeq" id="WP_161157688.1">
    <property type="nucleotide sequence ID" value="NZ_WEKT01000048.1"/>
</dbReference>
<dbReference type="Pfam" id="PF07715">
    <property type="entry name" value="Plug"/>
    <property type="match status" value="1"/>
</dbReference>
<evidence type="ECO:0000256" key="4">
    <source>
        <dbReference type="ARBA" id="ARBA00022452"/>
    </source>
</evidence>
<organism evidence="21 22">
    <name type="scientific">Vibrio eleionomae</name>
    <dbReference type="NCBI Taxonomy" id="2653505"/>
    <lineage>
        <taxon>Bacteria</taxon>
        <taxon>Pseudomonadati</taxon>
        <taxon>Pseudomonadota</taxon>
        <taxon>Gammaproteobacteria</taxon>
        <taxon>Vibrionales</taxon>
        <taxon>Vibrionaceae</taxon>
        <taxon>Vibrio</taxon>
    </lineage>
</organism>
<feature type="region of interest" description="Disordered" evidence="17">
    <location>
        <begin position="268"/>
        <end position="296"/>
    </location>
</feature>
<reference evidence="21 22" key="1">
    <citation type="submission" date="2019-10" db="EMBL/GenBank/DDBJ databases">
        <title>Vibrio sp. nov. isolated from a shrimp pond.</title>
        <authorList>
            <person name="Gomez-Gil B."/>
            <person name="Enciso-Ibarra J."/>
            <person name="Enciso-Ibarra K."/>
            <person name="Bolan-Mejia C."/>
        </authorList>
    </citation>
    <scope>NUCLEOTIDE SEQUENCE [LARGE SCALE GENOMIC DNA]</scope>
    <source>
        <strain evidence="21 22">CAIM 722</strain>
    </source>
</reference>
<dbReference type="NCBIfam" id="TIGR01783">
    <property type="entry name" value="TonB-siderophor"/>
    <property type="match status" value="1"/>
</dbReference>
<evidence type="ECO:0000256" key="15">
    <source>
        <dbReference type="PROSITE-ProRule" id="PRU10144"/>
    </source>
</evidence>
<keyword evidence="7 18" id="KW-0732">Signal</keyword>
<dbReference type="InterPro" id="IPR037066">
    <property type="entry name" value="Plug_dom_sf"/>
</dbReference>
<dbReference type="InterPro" id="IPR000531">
    <property type="entry name" value="Beta-barrel_TonB"/>
</dbReference>
<comment type="caution">
    <text evidence="21">The sequence shown here is derived from an EMBL/GenBank/DDBJ whole genome shotgun (WGS) entry which is preliminary data.</text>
</comment>
<accession>A0A7X4LNH5</accession>
<keyword evidence="10 16" id="KW-0798">TonB box</keyword>
<comment type="similarity">
    <text evidence="2 14 16">Belongs to the TonB-dependent receptor family.</text>
</comment>
<name>A0A7X4LNH5_9VIBR</name>
<evidence type="ECO:0000256" key="2">
    <source>
        <dbReference type="ARBA" id="ARBA00009810"/>
    </source>
</evidence>
<evidence type="ECO:0000256" key="18">
    <source>
        <dbReference type="SAM" id="SignalP"/>
    </source>
</evidence>
<proteinExistence type="inferred from homology"/>
<sequence>MSTFRLSRVGLSVFAALTLGTTSVAWSADSTTDSTKSADTNKTEVITVHGSQVDLGGEYEGGQVARASRAGLLGNVDMMDAPFSSTSYTSKLIADQQAKSVADVLQNDPTVRVAKGFGNFQELYMIRGFNVYSDDMTLNGVYGILPRQYVAAEMIERAEVFRGANSFLNGAAPGGSAIGGLVNIVPKRAGSEPLNRVTLGTQSGGQGYAAMDWSRRFGDNQSDGLRINVVGRNGEDGIDNEDTQLGAMTIGWDHQGDKLRLSADLGYQDHHIDSPRPSVTPSSSAPSAPDASSNYAQDWTYTDEKQLFGVVRGEYDFSDDTSAWLAVGGRHGKEHNLLANPSSDSDGNLSIYAYENVREDNIISADTGVRHEFETGSIGHSVVLSASAYHAALGNAYTMTGYSDAGTLYDYSQVGQDTDITYSGGDLDDPKVTERDNYSSLALADTISMFEDQVKVTLGGRYQRIDVISYGYDGKDGDRYAKNAVTPFTGVVYQPTLDWTLYANYAEALLPGDTASATNNGSSVTNAGEVMSPLRSKQYEMGAKYDNGHFGGTVSVFQISKPSYRYTSDNTFTDNGEQRNRGIELSGFGKVLDQVKVLGGVTLIDAELVKTDDGEDEGNTAIGVPKVTANLNLEWATPFVDGLTLEGRSVYTGSQYIDEDNDNKIPSWVRFDLGARYKMMVDKKPLTLRARVENVADKDYWASTGGYPGSNYLVQGAPRTFVVSASYDF</sequence>
<feature type="chain" id="PRO_5031481133" evidence="18">
    <location>
        <begin position="28"/>
        <end position="729"/>
    </location>
</feature>
<evidence type="ECO:0000256" key="5">
    <source>
        <dbReference type="ARBA" id="ARBA00022496"/>
    </source>
</evidence>
<dbReference type="InterPro" id="IPR010917">
    <property type="entry name" value="TonB_rcpt_CS"/>
</dbReference>
<keyword evidence="5" id="KW-0410">Iron transport</keyword>
<evidence type="ECO:0000256" key="10">
    <source>
        <dbReference type="ARBA" id="ARBA00023077"/>
    </source>
</evidence>
<feature type="compositionally biased region" description="Low complexity" evidence="17">
    <location>
        <begin position="275"/>
        <end position="293"/>
    </location>
</feature>
<dbReference type="CDD" id="cd01347">
    <property type="entry name" value="ligand_gated_channel"/>
    <property type="match status" value="1"/>
</dbReference>
<dbReference type="Proteomes" id="UP000462621">
    <property type="component" value="Unassembled WGS sequence"/>
</dbReference>
<comment type="subcellular location">
    <subcellularLocation>
        <location evidence="1 14">Cell outer membrane</location>
        <topology evidence="1 14">Multi-pass membrane protein</topology>
    </subcellularLocation>
</comment>
<feature type="domain" description="TonB-dependent receptor plug" evidence="20">
    <location>
        <begin position="78"/>
        <end position="175"/>
    </location>
</feature>
<keyword evidence="11 14" id="KW-0472">Membrane</keyword>
<protein>
    <submittedName>
        <fullName evidence="21">TonB-dependent siderophore receptor</fullName>
    </submittedName>
</protein>
<evidence type="ECO:0000256" key="6">
    <source>
        <dbReference type="ARBA" id="ARBA00022692"/>
    </source>
</evidence>
<dbReference type="GO" id="GO:0009279">
    <property type="term" value="C:cell outer membrane"/>
    <property type="evidence" value="ECO:0007669"/>
    <property type="project" value="UniProtKB-SubCell"/>
</dbReference>
<dbReference type="SUPFAM" id="SSF56935">
    <property type="entry name" value="Porins"/>
    <property type="match status" value="1"/>
</dbReference>
<evidence type="ECO:0000256" key="13">
    <source>
        <dbReference type="ARBA" id="ARBA00023237"/>
    </source>
</evidence>
<dbReference type="EMBL" id="WEKT01000048">
    <property type="protein sequence ID" value="MZI95208.1"/>
    <property type="molecule type" value="Genomic_DNA"/>
</dbReference>
<keyword evidence="8" id="KW-0408">Iron</keyword>
<feature type="short sequence motif" description="TonB C-terminal box" evidence="15">
    <location>
        <begin position="712"/>
        <end position="729"/>
    </location>
</feature>
<evidence type="ECO:0000256" key="14">
    <source>
        <dbReference type="PROSITE-ProRule" id="PRU01360"/>
    </source>
</evidence>